<evidence type="ECO:0000259" key="5">
    <source>
        <dbReference type="PROSITE" id="PS50931"/>
    </source>
</evidence>
<dbReference type="InterPro" id="IPR036390">
    <property type="entry name" value="WH_DNA-bd_sf"/>
</dbReference>
<evidence type="ECO:0000256" key="2">
    <source>
        <dbReference type="ARBA" id="ARBA00023015"/>
    </source>
</evidence>
<dbReference type="GO" id="GO:0003677">
    <property type="term" value="F:DNA binding"/>
    <property type="evidence" value="ECO:0007669"/>
    <property type="project" value="UniProtKB-KW"/>
</dbReference>
<proteinExistence type="inferred from homology"/>
<dbReference type="InterPro" id="IPR000847">
    <property type="entry name" value="LysR_HTH_N"/>
</dbReference>
<dbReference type="PRINTS" id="PR00039">
    <property type="entry name" value="HTHLYSR"/>
</dbReference>
<sequence>MEIRLLQYFLKVAETQNITQAAAELHITQPTLSRQIHAFEERLQTNLFIRDNKKLTLTDSGRFLKAKAEELVALDQKTEQEFATYQDRELTGKVTIGCIESENSTFMAQIMKTMRQKHEQVTFEIYSGNGNDILDKLENGLLDLAFMVGPLNPDMADFHLTHLPGKEILGVVVTNDSPLAQKEGITAEDIKRLPIIGAKREAVQESFYHWGNFQPEELNIIGMYNLIFNVLPMVREGVGVALAISGSSIGDEDGTKFIPLTPTLAADRMLVWKKNRILSPTAQEFIQLVNHASKASDEA</sequence>
<evidence type="ECO:0000256" key="3">
    <source>
        <dbReference type="ARBA" id="ARBA00023125"/>
    </source>
</evidence>
<dbReference type="GO" id="GO:0005829">
    <property type="term" value="C:cytosol"/>
    <property type="evidence" value="ECO:0007669"/>
    <property type="project" value="TreeGrafter"/>
</dbReference>
<evidence type="ECO:0000313" key="6">
    <source>
        <dbReference type="EMBL" id="GAP02951.1"/>
    </source>
</evidence>
<dbReference type="PANTHER" id="PTHR30419:SF8">
    <property type="entry name" value="NITROGEN ASSIMILATION TRANSCRIPTIONAL ACTIVATOR-RELATED"/>
    <property type="match status" value="1"/>
</dbReference>
<keyword evidence="2" id="KW-0805">Transcription regulation</keyword>
<dbReference type="InterPro" id="IPR005119">
    <property type="entry name" value="LysR_subst-bd"/>
</dbReference>
<keyword evidence="3" id="KW-0238">DNA-binding</keyword>
<dbReference type="CDD" id="cd05466">
    <property type="entry name" value="PBP2_LTTR_substrate"/>
    <property type="match status" value="1"/>
</dbReference>
<evidence type="ECO:0000256" key="1">
    <source>
        <dbReference type="ARBA" id="ARBA00009437"/>
    </source>
</evidence>
<dbReference type="SUPFAM" id="SSF53850">
    <property type="entry name" value="Periplasmic binding protein-like II"/>
    <property type="match status" value="1"/>
</dbReference>
<keyword evidence="4" id="KW-0804">Transcription</keyword>
<dbReference type="FunFam" id="1.10.10.10:FF:000001">
    <property type="entry name" value="LysR family transcriptional regulator"/>
    <property type="match status" value="1"/>
</dbReference>
<dbReference type="InterPro" id="IPR036388">
    <property type="entry name" value="WH-like_DNA-bd_sf"/>
</dbReference>
<dbReference type="InterPro" id="IPR050950">
    <property type="entry name" value="HTH-type_LysR_regulators"/>
</dbReference>
<dbReference type="SUPFAM" id="SSF46785">
    <property type="entry name" value="Winged helix' DNA-binding domain"/>
    <property type="match status" value="1"/>
</dbReference>
<evidence type="ECO:0000256" key="4">
    <source>
        <dbReference type="ARBA" id="ARBA00023163"/>
    </source>
</evidence>
<dbReference type="PROSITE" id="PS50931">
    <property type="entry name" value="HTH_LYSR"/>
    <property type="match status" value="1"/>
</dbReference>
<dbReference type="AlphaFoldDB" id="A0A3F3GU33"/>
<dbReference type="PANTHER" id="PTHR30419">
    <property type="entry name" value="HTH-TYPE TRANSCRIPTIONAL REGULATOR YBHD"/>
    <property type="match status" value="1"/>
</dbReference>
<comment type="similarity">
    <text evidence="1">Belongs to the LysR transcriptional regulatory family.</text>
</comment>
<dbReference type="OrthoDB" id="9803735at2"/>
<gene>
    <name evidence="6" type="ORF">FPFC_031360</name>
</gene>
<reference evidence="6 7" key="1">
    <citation type="journal article" date="2015" name="BMC Genomics">
        <title>Comparative genomics of Fructobacillus spp. and Leuconostoc spp. reveals niche-specific evolution of Fructobacillus spp.</title>
        <authorList>
            <person name="Endo A."/>
            <person name="Tanizawa Y."/>
            <person name="Tanaka N."/>
            <person name="Maeno S."/>
            <person name="Kumar H."/>
            <person name="Shiwa Y."/>
            <person name="Okada S."/>
            <person name="Yoshikawa H."/>
            <person name="Dicks L."/>
            <person name="Nakagawa J."/>
            <person name="Arita M."/>
        </authorList>
    </citation>
    <scope>NUCLEOTIDE SEQUENCE [LARGE SCALE GENOMIC DNA]</scope>
    <source>
        <strain evidence="6 7">DSM 15468</strain>
    </source>
</reference>
<evidence type="ECO:0000313" key="7">
    <source>
        <dbReference type="Proteomes" id="UP000061227"/>
    </source>
</evidence>
<organism evidence="6 7">
    <name type="scientific">Fructobacillus pseudoficulneus</name>
    <dbReference type="NCBI Taxonomy" id="220714"/>
    <lineage>
        <taxon>Bacteria</taxon>
        <taxon>Bacillati</taxon>
        <taxon>Bacillota</taxon>
        <taxon>Bacilli</taxon>
        <taxon>Lactobacillales</taxon>
        <taxon>Lactobacillaceae</taxon>
        <taxon>Fructobacillus</taxon>
    </lineage>
</organism>
<accession>A0A3F3GU33</accession>
<keyword evidence="7" id="KW-1185">Reference proteome</keyword>
<dbReference type="Gene3D" id="3.40.190.290">
    <property type="match status" value="1"/>
</dbReference>
<feature type="domain" description="HTH lysR-type" evidence="5">
    <location>
        <begin position="1"/>
        <end position="58"/>
    </location>
</feature>
<dbReference type="Proteomes" id="UP000061227">
    <property type="component" value="Unassembled WGS sequence"/>
</dbReference>
<dbReference type="Pfam" id="PF00126">
    <property type="entry name" value="HTH_1"/>
    <property type="match status" value="1"/>
</dbReference>
<dbReference type="EMBL" id="DF968065">
    <property type="protein sequence ID" value="GAP02951.1"/>
    <property type="molecule type" value="Genomic_DNA"/>
</dbReference>
<dbReference type="Gene3D" id="1.10.10.10">
    <property type="entry name" value="Winged helix-like DNA-binding domain superfamily/Winged helix DNA-binding domain"/>
    <property type="match status" value="1"/>
</dbReference>
<dbReference type="Pfam" id="PF03466">
    <property type="entry name" value="LysR_substrate"/>
    <property type="match status" value="1"/>
</dbReference>
<name>A0A3F3GU33_9LACO</name>
<dbReference type="STRING" id="220714.SAMN05660469_1216"/>
<dbReference type="RefSeq" id="WP_059378128.1">
    <property type="nucleotide sequence ID" value="NZ_DF968065.1"/>
</dbReference>
<protein>
    <recommendedName>
        <fullName evidence="5">HTH lysR-type domain-containing protein</fullName>
    </recommendedName>
</protein>
<dbReference type="GO" id="GO:0003700">
    <property type="term" value="F:DNA-binding transcription factor activity"/>
    <property type="evidence" value="ECO:0007669"/>
    <property type="project" value="InterPro"/>
</dbReference>